<dbReference type="SUPFAM" id="SSF54637">
    <property type="entry name" value="Thioesterase/thiol ester dehydrase-isomerase"/>
    <property type="match status" value="1"/>
</dbReference>
<dbReference type="CDD" id="cd03443">
    <property type="entry name" value="PaaI_thioesterase"/>
    <property type="match status" value="1"/>
</dbReference>
<keyword evidence="4" id="KW-1185">Reference proteome</keyword>
<dbReference type="Proteomes" id="UP001157034">
    <property type="component" value="Unassembled WGS sequence"/>
</dbReference>
<feature type="domain" description="Thioesterase" evidence="2">
    <location>
        <begin position="87"/>
        <end position="164"/>
    </location>
</feature>
<dbReference type="PANTHER" id="PTHR43240">
    <property type="entry name" value="1,4-DIHYDROXY-2-NAPHTHOYL-COA THIOESTERASE 1"/>
    <property type="match status" value="1"/>
</dbReference>
<evidence type="ECO:0000313" key="3">
    <source>
        <dbReference type="EMBL" id="GMA94401.1"/>
    </source>
</evidence>
<dbReference type="PANTHER" id="PTHR43240:SF1">
    <property type="entry name" value="BLR5584 PROTEIN"/>
    <property type="match status" value="1"/>
</dbReference>
<protein>
    <submittedName>
        <fullName evidence="3">Aromatic compound degradation protein PaaI</fullName>
    </submittedName>
</protein>
<keyword evidence="1" id="KW-0378">Hydrolase</keyword>
<gene>
    <name evidence="3" type="ORF">GCM10025881_12250</name>
</gene>
<dbReference type="NCBIfam" id="TIGR00369">
    <property type="entry name" value="unchar_dom_1"/>
    <property type="match status" value="1"/>
</dbReference>
<dbReference type="InterPro" id="IPR003736">
    <property type="entry name" value="PAAI_dom"/>
</dbReference>
<dbReference type="EMBL" id="BSVB01000001">
    <property type="protein sequence ID" value="GMA94401.1"/>
    <property type="molecule type" value="Genomic_DNA"/>
</dbReference>
<evidence type="ECO:0000313" key="4">
    <source>
        <dbReference type="Proteomes" id="UP001157034"/>
    </source>
</evidence>
<dbReference type="Gene3D" id="3.10.129.10">
    <property type="entry name" value="Hotdog Thioesterase"/>
    <property type="match status" value="1"/>
</dbReference>
<sequence length="179" mass="19160">MSDADTTTDARPGWGEERSLTVRWNDPAPVLGVARTMTGLSYMEGLRDGIYPPPPIAQLLGMSIETVARGEVVFTVDPHESQYNPLGVVHGGVACTVLDTVVGCAVHTTLELGWFYTSIDLNVSYLRPFTLATGQLRVTGRVTKPGRRVAFAEAVAVDAEGREIATATSSLLVMAPERG</sequence>
<dbReference type="Pfam" id="PF03061">
    <property type="entry name" value="4HBT"/>
    <property type="match status" value="1"/>
</dbReference>
<dbReference type="InterPro" id="IPR006683">
    <property type="entry name" value="Thioestr_dom"/>
</dbReference>
<reference evidence="4" key="1">
    <citation type="journal article" date="2019" name="Int. J. Syst. Evol. Microbiol.">
        <title>The Global Catalogue of Microorganisms (GCM) 10K type strain sequencing project: providing services to taxonomists for standard genome sequencing and annotation.</title>
        <authorList>
            <consortium name="The Broad Institute Genomics Platform"/>
            <consortium name="The Broad Institute Genome Sequencing Center for Infectious Disease"/>
            <person name="Wu L."/>
            <person name="Ma J."/>
        </authorList>
    </citation>
    <scope>NUCLEOTIDE SEQUENCE [LARGE SCALE GENOMIC DNA]</scope>
    <source>
        <strain evidence="4">NBRC 108894</strain>
    </source>
</reference>
<name>A0ABQ6K6J6_9MICO</name>
<evidence type="ECO:0000256" key="1">
    <source>
        <dbReference type="ARBA" id="ARBA00022801"/>
    </source>
</evidence>
<accession>A0ABQ6K6J6</accession>
<organism evidence="3 4">
    <name type="scientific">Pseudolysinimonas kribbensis</name>
    <dbReference type="NCBI Taxonomy" id="433641"/>
    <lineage>
        <taxon>Bacteria</taxon>
        <taxon>Bacillati</taxon>
        <taxon>Actinomycetota</taxon>
        <taxon>Actinomycetes</taxon>
        <taxon>Micrococcales</taxon>
        <taxon>Microbacteriaceae</taxon>
        <taxon>Pseudolysinimonas</taxon>
    </lineage>
</organism>
<comment type="caution">
    <text evidence="3">The sequence shown here is derived from an EMBL/GenBank/DDBJ whole genome shotgun (WGS) entry which is preliminary data.</text>
</comment>
<dbReference type="RefSeq" id="WP_284253338.1">
    <property type="nucleotide sequence ID" value="NZ_BAAAQO010000003.1"/>
</dbReference>
<proteinExistence type="predicted"/>
<dbReference type="InterPro" id="IPR029069">
    <property type="entry name" value="HotDog_dom_sf"/>
</dbReference>
<evidence type="ECO:0000259" key="2">
    <source>
        <dbReference type="Pfam" id="PF03061"/>
    </source>
</evidence>